<dbReference type="AlphaFoldDB" id="A0A3B1D1F0"/>
<evidence type="ECO:0000256" key="4">
    <source>
        <dbReference type="ARBA" id="ARBA00023136"/>
    </source>
</evidence>
<reference evidence="5" key="1">
    <citation type="submission" date="2018-06" db="EMBL/GenBank/DDBJ databases">
        <authorList>
            <person name="Zhirakovskaya E."/>
        </authorList>
    </citation>
    <scope>NUCLEOTIDE SEQUENCE</scope>
</reference>
<evidence type="ECO:0000313" key="5">
    <source>
        <dbReference type="EMBL" id="VAX29818.1"/>
    </source>
</evidence>
<dbReference type="PROSITE" id="PS50005">
    <property type="entry name" value="TPR"/>
    <property type="match status" value="1"/>
</dbReference>
<dbReference type="Pfam" id="PF04184">
    <property type="entry name" value="ST7"/>
    <property type="match status" value="1"/>
</dbReference>
<evidence type="ECO:0000256" key="2">
    <source>
        <dbReference type="ARBA" id="ARBA00022692"/>
    </source>
</evidence>
<keyword evidence="4" id="KW-0472">Membrane</keyword>
<keyword evidence="3" id="KW-1133">Transmembrane helix</keyword>
<evidence type="ECO:0000256" key="1">
    <source>
        <dbReference type="ARBA" id="ARBA00004141"/>
    </source>
</evidence>
<dbReference type="InterPro" id="IPR011990">
    <property type="entry name" value="TPR-like_helical_dom_sf"/>
</dbReference>
<evidence type="ECO:0000256" key="3">
    <source>
        <dbReference type="ARBA" id="ARBA00022989"/>
    </source>
</evidence>
<keyword evidence="2" id="KW-0812">Transmembrane</keyword>
<organism evidence="5">
    <name type="scientific">hydrothermal vent metagenome</name>
    <dbReference type="NCBI Taxonomy" id="652676"/>
    <lineage>
        <taxon>unclassified sequences</taxon>
        <taxon>metagenomes</taxon>
        <taxon>ecological metagenomes</taxon>
    </lineage>
</organism>
<dbReference type="InterPro" id="IPR007311">
    <property type="entry name" value="ST7"/>
</dbReference>
<dbReference type="EMBL" id="UOGD01000463">
    <property type="protein sequence ID" value="VAX29818.1"/>
    <property type="molecule type" value="Genomic_DNA"/>
</dbReference>
<dbReference type="PANTHER" id="PTHR12745:SF6">
    <property type="entry name" value="PROTEIN ST7 HOMOLOG"/>
    <property type="match status" value="1"/>
</dbReference>
<accession>A0A3B1D1F0</accession>
<dbReference type="GO" id="GO:0016020">
    <property type="term" value="C:membrane"/>
    <property type="evidence" value="ECO:0007669"/>
    <property type="project" value="UniProtKB-SubCell"/>
</dbReference>
<gene>
    <name evidence="5" type="ORF">MNBD_IGNAVI01-2786</name>
</gene>
<dbReference type="Gene3D" id="1.25.40.10">
    <property type="entry name" value="Tetratricopeptide repeat domain"/>
    <property type="match status" value="1"/>
</dbReference>
<dbReference type="SUPFAM" id="SSF48452">
    <property type="entry name" value="TPR-like"/>
    <property type="match status" value="1"/>
</dbReference>
<name>A0A3B1D1F0_9ZZZZ</name>
<dbReference type="PANTHER" id="PTHR12745">
    <property type="entry name" value="SUPPRESSION OF TUMORIGENICITY 7"/>
    <property type="match status" value="1"/>
</dbReference>
<sequence length="317" mass="37085">MSKKKSSIKSTEKLLSKITKELEKQNFKSEEELQKYLEEHFMGKEPDFNDDFVSANSDKAQDLVWDAWELEYSEDRVELALQALKLDENCADAYNLLAEDKAKNNLERLNYYLKATRAGKESIGEDFEALKGEFWGFHQTRPYMRAMDGLAHTYLHMNQIKKAIDVWQKMINLNPNDNQGVRYHLIIALLETKRYKDVERLINKYEDDASAAFLYSKAFLFFHQKSKKPMATKVLIKAMQFNPYVPLYLFGLREMPEEFPEYIGFGDESEAIEYADSSVRLWGGDKKAAAWLADIHKKNADDLDRLIIEKEKKRESR</sequence>
<dbReference type="InterPro" id="IPR019734">
    <property type="entry name" value="TPR_rpt"/>
</dbReference>
<protein>
    <submittedName>
        <fullName evidence="5">Uncharacterized protein</fullName>
    </submittedName>
</protein>
<comment type="subcellular location">
    <subcellularLocation>
        <location evidence="1">Membrane</location>
        <topology evidence="1">Multi-pass membrane protein</topology>
    </subcellularLocation>
</comment>
<proteinExistence type="predicted"/>